<sequence>MQSRIHDYCGYCDKWDYGKCYDCGKQNIDDKWCPNCKPLEITEITHTFSSWTSGNDEIDQLIQENQLIPKYYDYNCWRWIDYIQLDNIQYLSKGGYGTVYKAVWNNIP</sequence>
<evidence type="ECO:0008006" key="3">
    <source>
        <dbReference type="Google" id="ProtNLM"/>
    </source>
</evidence>
<dbReference type="EMBL" id="PQFF01000320">
    <property type="protein sequence ID" value="RHZ60917.1"/>
    <property type="molecule type" value="Genomic_DNA"/>
</dbReference>
<dbReference type="AlphaFoldDB" id="A0A397HD46"/>
<protein>
    <recommendedName>
        <fullName evidence="3">Protein kinase domain-containing protein</fullName>
    </recommendedName>
</protein>
<accession>A0A397HD46</accession>
<gene>
    <name evidence="1" type="ORF">Glove_350g160</name>
</gene>
<reference evidence="1 2" key="1">
    <citation type="submission" date="2018-08" db="EMBL/GenBank/DDBJ databases">
        <title>Genome and evolution of the arbuscular mycorrhizal fungus Diversispora epigaea (formerly Glomus versiforme) and its bacterial endosymbionts.</title>
        <authorList>
            <person name="Sun X."/>
            <person name="Fei Z."/>
            <person name="Harrison M."/>
        </authorList>
    </citation>
    <scope>NUCLEOTIDE SEQUENCE [LARGE SCALE GENOMIC DNA]</scope>
    <source>
        <strain evidence="1 2">IT104</strain>
    </source>
</reference>
<comment type="caution">
    <text evidence="1">The sequence shown here is derived from an EMBL/GenBank/DDBJ whole genome shotgun (WGS) entry which is preliminary data.</text>
</comment>
<evidence type="ECO:0000313" key="1">
    <source>
        <dbReference type="EMBL" id="RHZ60917.1"/>
    </source>
</evidence>
<proteinExistence type="predicted"/>
<evidence type="ECO:0000313" key="2">
    <source>
        <dbReference type="Proteomes" id="UP000266861"/>
    </source>
</evidence>
<dbReference type="OrthoDB" id="2423203at2759"/>
<organism evidence="1 2">
    <name type="scientific">Diversispora epigaea</name>
    <dbReference type="NCBI Taxonomy" id="1348612"/>
    <lineage>
        <taxon>Eukaryota</taxon>
        <taxon>Fungi</taxon>
        <taxon>Fungi incertae sedis</taxon>
        <taxon>Mucoromycota</taxon>
        <taxon>Glomeromycotina</taxon>
        <taxon>Glomeromycetes</taxon>
        <taxon>Diversisporales</taxon>
        <taxon>Diversisporaceae</taxon>
        <taxon>Diversispora</taxon>
    </lineage>
</organism>
<keyword evidence="2" id="KW-1185">Reference proteome</keyword>
<name>A0A397HD46_9GLOM</name>
<dbReference type="Proteomes" id="UP000266861">
    <property type="component" value="Unassembled WGS sequence"/>
</dbReference>